<name>A0A845QUV1_9CLOT</name>
<protein>
    <recommendedName>
        <fullName evidence="2">UPF0291 protein D3Z33_02905</fullName>
    </recommendedName>
</protein>
<evidence type="ECO:0000313" key="4">
    <source>
        <dbReference type="Proteomes" id="UP000467132"/>
    </source>
</evidence>
<dbReference type="PANTHER" id="PTHR37300:SF1">
    <property type="entry name" value="UPF0291 PROTEIN YNZC"/>
    <property type="match status" value="1"/>
</dbReference>
<sequence length="56" mass="6685">MLSKEKISRINELAKKSKIGNLSDDEKKEQKKLREEYLKSFRKNFKNQLDSIEIVD</sequence>
<gene>
    <name evidence="3" type="ORF">D3Z33_02905</name>
</gene>
<comment type="similarity">
    <text evidence="2">Belongs to the UPF0291 family.</text>
</comment>
<comment type="subcellular location">
    <subcellularLocation>
        <location evidence="2">Cytoplasm</location>
    </subcellularLocation>
</comment>
<dbReference type="AlphaFoldDB" id="A0A845QUV1"/>
<dbReference type="SUPFAM" id="SSF158221">
    <property type="entry name" value="YnzC-like"/>
    <property type="match status" value="1"/>
</dbReference>
<accession>A0A845QUV1</accession>
<dbReference type="OrthoDB" id="390105at2"/>
<dbReference type="PANTHER" id="PTHR37300">
    <property type="entry name" value="UPF0291 PROTEIN CBO2609/CLC_2481"/>
    <property type="match status" value="1"/>
</dbReference>
<dbReference type="RefSeq" id="WP_160196294.1">
    <property type="nucleotide sequence ID" value="NZ_QXXA01000004.1"/>
</dbReference>
<evidence type="ECO:0000313" key="3">
    <source>
        <dbReference type="EMBL" id="NBI05804.1"/>
    </source>
</evidence>
<dbReference type="Pfam" id="PF05979">
    <property type="entry name" value="DUF896"/>
    <property type="match status" value="1"/>
</dbReference>
<reference evidence="3 4" key="1">
    <citation type="submission" date="2018-08" db="EMBL/GenBank/DDBJ databases">
        <title>Murine metabolic-syndrome-specific gut microbial biobank.</title>
        <authorList>
            <person name="Liu C."/>
        </authorList>
    </citation>
    <scope>NUCLEOTIDE SEQUENCE [LARGE SCALE GENOMIC DNA]</scope>
    <source>
        <strain evidence="3 4">583</strain>
    </source>
</reference>
<dbReference type="InterPro" id="IPR009242">
    <property type="entry name" value="DUF896"/>
</dbReference>
<dbReference type="HAMAP" id="MF_01103">
    <property type="entry name" value="UPF0291"/>
    <property type="match status" value="1"/>
</dbReference>
<dbReference type="Proteomes" id="UP000467132">
    <property type="component" value="Unassembled WGS sequence"/>
</dbReference>
<evidence type="ECO:0000256" key="2">
    <source>
        <dbReference type="HAMAP-Rule" id="MF_01103"/>
    </source>
</evidence>
<comment type="caution">
    <text evidence="3">The sequence shown here is derived from an EMBL/GenBank/DDBJ whole genome shotgun (WGS) entry which is preliminary data.</text>
</comment>
<keyword evidence="4" id="KW-1185">Reference proteome</keyword>
<dbReference type="Gene3D" id="1.10.287.540">
    <property type="entry name" value="Helix hairpin bin"/>
    <property type="match status" value="1"/>
</dbReference>
<dbReference type="EMBL" id="QXXA01000004">
    <property type="protein sequence ID" value="NBI05804.1"/>
    <property type="molecule type" value="Genomic_DNA"/>
</dbReference>
<evidence type="ECO:0000256" key="1">
    <source>
        <dbReference type="ARBA" id="ARBA00022490"/>
    </source>
</evidence>
<keyword evidence="1 2" id="KW-0963">Cytoplasm</keyword>
<dbReference type="GO" id="GO:0005737">
    <property type="term" value="C:cytoplasm"/>
    <property type="evidence" value="ECO:0007669"/>
    <property type="project" value="UniProtKB-SubCell"/>
</dbReference>
<organism evidence="3 4">
    <name type="scientific">Senegalia massiliensis</name>
    <dbReference type="NCBI Taxonomy" id="1720316"/>
    <lineage>
        <taxon>Bacteria</taxon>
        <taxon>Bacillati</taxon>
        <taxon>Bacillota</taxon>
        <taxon>Clostridia</taxon>
        <taxon>Eubacteriales</taxon>
        <taxon>Clostridiaceae</taxon>
        <taxon>Senegalia</taxon>
    </lineage>
</organism>
<proteinExistence type="inferred from homology"/>